<feature type="domain" description="Knr4/Smi1-like" evidence="1">
    <location>
        <begin position="36"/>
        <end position="201"/>
    </location>
</feature>
<sequence>MEDMAAIAARLAELREADTGRSVFGSSTHGHTTGGPVDPALLARVEELAGVRLPEHYRAFLTTVGDGGAGPYYGITPLADALAWITDGWGAEVLGADSPLTGDVDFTELLDGPEDWEEHAALLESDPEYEAGFERLKEEYLGEPWCNGRLPIAEYGCGDWYFLVLRGPRRGSLWVDCVVGGSGMYCLEVDFGTWYSRWLDDTLDRVGRDDFAPENAVYSVLRHGDNPRYRVVPPQED</sequence>
<name>A0A841FHP9_9ACTN</name>
<evidence type="ECO:0000313" key="3">
    <source>
        <dbReference type="Proteomes" id="UP000548476"/>
    </source>
</evidence>
<dbReference type="EMBL" id="JACHGT010000010">
    <property type="protein sequence ID" value="MBB6036871.1"/>
    <property type="molecule type" value="Genomic_DNA"/>
</dbReference>
<dbReference type="Proteomes" id="UP000548476">
    <property type="component" value="Unassembled WGS sequence"/>
</dbReference>
<protein>
    <recommendedName>
        <fullName evidence="1">Knr4/Smi1-like domain-containing protein</fullName>
    </recommendedName>
</protein>
<keyword evidence="3" id="KW-1185">Reference proteome</keyword>
<evidence type="ECO:0000259" key="1">
    <source>
        <dbReference type="SMART" id="SM00860"/>
    </source>
</evidence>
<evidence type="ECO:0000313" key="2">
    <source>
        <dbReference type="EMBL" id="MBB6036871.1"/>
    </source>
</evidence>
<organism evidence="2 3">
    <name type="scientific">Phytomonospora endophytica</name>
    <dbReference type="NCBI Taxonomy" id="714109"/>
    <lineage>
        <taxon>Bacteria</taxon>
        <taxon>Bacillati</taxon>
        <taxon>Actinomycetota</taxon>
        <taxon>Actinomycetes</taxon>
        <taxon>Micromonosporales</taxon>
        <taxon>Micromonosporaceae</taxon>
        <taxon>Phytomonospora</taxon>
    </lineage>
</organism>
<dbReference type="AlphaFoldDB" id="A0A841FHP9"/>
<reference evidence="2 3" key="1">
    <citation type="submission" date="2020-08" db="EMBL/GenBank/DDBJ databases">
        <title>Genomic Encyclopedia of Type Strains, Phase IV (KMG-IV): sequencing the most valuable type-strain genomes for metagenomic binning, comparative biology and taxonomic classification.</title>
        <authorList>
            <person name="Goeker M."/>
        </authorList>
    </citation>
    <scope>NUCLEOTIDE SEQUENCE [LARGE SCALE GENOMIC DNA]</scope>
    <source>
        <strain evidence="2 3">YIM 65646</strain>
    </source>
</reference>
<comment type="caution">
    <text evidence="2">The sequence shown here is derived from an EMBL/GenBank/DDBJ whole genome shotgun (WGS) entry which is preliminary data.</text>
</comment>
<dbReference type="Gene3D" id="3.40.1580.10">
    <property type="entry name" value="SMI1/KNR4-like"/>
    <property type="match status" value="1"/>
</dbReference>
<dbReference type="RefSeq" id="WP_184789703.1">
    <property type="nucleotide sequence ID" value="NZ_BONT01000058.1"/>
</dbReference>
<dbReference type="SMART" id="SM00860">
    <property type="entry name" value="SMI1_KNR4"/>
    <property type="match status" value="1"/>
</dbReference>
<accession>A0A841FHP9</accession>
<dbReference type="InterPro" id="IPR018958">
    <property type="entry name" value="Knr4/Smi1-like_dom"/>
</dbReference>
<dbReference type="InterPro" id="IPR037883">
    <property type="entry name" value="Knr4/Smi1-like_sf"/>
</dbReference>
<dbReference type="Pfam" id="PF09346">
    <property type="entry name" value="SMI1_KNR4"/>
    <property type="match status" value="1"/>
</dbReference>
<proteinExistence type="predicted"/>
<gene>
    <name evidence="2" type="ORF">HNR73_004744</name>
</gene>
<dbReference type="SUPFAM" id="SSF160631">
    <property type="entry name" value="SMI1/KNR4-like"/>
    <property type="match status" value="1"/>
</dbReference>